<protein>
    <submittedName>
        <fullName evidence="3">DUF4255 domain-containing protein</fullName>
    </submittedName>
</protein>
<feature type="compositionally biased region" description="Basic and acidic residues" evidence="1">
    <location>
        <begin position="210"/>
        <end position="219"/>
    </location>
</feature>
<organism evidence="3 4">
    <name type="scientific">Streptomyces tropicalis</name>
    <dbReference type="NCBI Taxonomy" id="3034234"/>
    <lineage>
        <taxon>Bacteria</taxon>
        <taxon>Bacillati</taxon>
        <taxon>Actinomycetota</taxon>
        <taxon>Actinomycetes</taxon>
        <taxon>Kitasatosporales</taxon>
        <taxon>Streptomycetaceae</taxon>
        <taxon>Streptomyces</taxon>
    </lineage>
</organism>
<dbReference type="InterPro" id="IPR025351">
    <property type="entry name" value="Pvc16_N"/>
</dbReference>
<proteinExistence type="predicted"/>
<evidence type="ECO:0000259" key="2">
    <source>
        <dbReference type="Pfam" id="PF14065"/>
    </source>
</evidence>
<keyword evidence="4" id="KW-1185">Reference proteome</keyword>
<name>A0ABT6AF59_9ACTN</name>
<evidence type="ECO:0000256" key="1">
    <source>
        <dbReference type="SAM" id="MobiDB-lite"/>
    </source>
</evidence>
<feature type="compositionally biased region" description="Gly residues" evidence="1">
    <location>
        <begin position="252"/>
        <end position="267"/>
    </location>
</feature>
<evidence type="ECO:0000313" key="3">
    <source>
        <dbReference type="EMBL" id="MDF3302976.1"/>
    </source>
</evidence>
<gene>
    <name evidence="3" type="ORF">P3H78_31075</name>
</gene>
<dbReference type="Pfam" id="PF14065">
    <property type="entry name" value="Pvc16_N"/>
    <property type="match status" value="1"/>
</dbReference>
<reference evidence="3 4" key="1">
    <citation type="submission" date="2023-03" db="EMBL/GenBank/DDBJ databases">
        <title>Draft genome sequence of Streptomyces sp. K1PA1 isolated from peat swamp forest in Thailand.</title>
        <authorList>
            <person name="Klaysubun C."/>
            <person name="Duangmal K."/>
        </authorList>
    </citation>
    <scope>NUCLEOTIDE SEQUENCE [LARGE SCALE GENOMIC DNA]</scope>
    <source>
        <strain evidence="3 4">K1PA1</strain>
    </source>
</reference>
<dbReference type="Proteomes" id="UP001221150">
    <property type="component" value="Unassembled WGS sequence"/>
</dbReference>
<comment type="caution">
    <text evidence="3">The sequence shown here is derived from an EMBL/GenBank/DDBJ whole genome shotgun (WGS) entry which is preliminary data.</text>
</comment>
<sequence length="267" mass="28142">MIHEVDEVLKGLLGGGALAGSGIEVSFDAPTRDWAARRNAPEINAYLYDIREDVHRRQRGQVEVRDARDVVVKRRQPPRWFRLSYLVTAWTKRPQDEHRLLSAVLATLIPRELVPARELPPKLAELGLSVPLSVAGIQTEARSTAEIWSALGGELRPSLDLVVTAPFPAFPEYDAGPPVTEGAAVRVGALDGTPPAGERAHRPRQVAAAREARRAETSRRRGAAAARPAAGLPGASGVSEASAAGEPPGPGGAPGERGAGPDTGGGA</sequence>
<accession>A0ABT6AF59</accession>
<feature type="region of interest" description="Disordered" evidence="1">
    <location>
        <begin position="189"/>
        <end position="267"/>
    </location>
</feature>
<dbReference type="RefSeq" id="WP_276112526.1">
    <property type="nucleotide sequence ID" value="NZ_JARJBB010000035.1"/>
</dbReference>
<feature type="compositionally biased region" description="Low complexity" evidence="1">
    <location>
        <begin position="223"/>
        <end position="246"/>
    </location>
</feature>
<dbReference type="EMBL" id="JARJBB010000035">
    <property type="protein sequence ID" value="MDF3302976.1"/>
    <property type="molecule type" value="Genomic_DNA"/>
</dbReference>
<feature type="domain" description="Pvc16 N-terminal" evidence="2">
    <location>
        <begin position="4"/>
        <end position="181"/>
    </location>
</feature>
<evidence type="ECO:0000313" key="4">
    <source>
        <dbReference type="Proteomes" id="UP001221150"/>
    </source>
</evidence>